<dbReference type="PROSITE" id="PS51462">
    <property type="entry name" value="NUDIX"/>
    <property type="match status" value="1"/>
</dbReference>
<evidence type="ECO:0000259" key="2">
    <source>
        <dbReference type="PROSITE" id="PS51462"/>
    </source>
</evidence>
<protein>
    <recommendedName>
        <fullName evidence="2">Nudix hydrolase domain-containing protein</fullName>
    </recommendedName>
</protein>
<feature type="domain" description="Nudix hydrolase" evidence="2">
    <location>
        <begin position="142"/>
        <end position="275"/>
    </location>
</feature>
<proteinExistence type="predicted"/>
<dbReference type="EMBL" id="JAQQWK010000006">
    <property type="protein sequence ID" value="KAK8039685.1"/>
    <property type="molecule type" value="Genomic_DNA"/>
</dbReference>
<keyword evidence="4" id="KW-1185">Reference proteome</keyword>
<comment type="caution">
    <text evidence="3">The sequence shown here is derived from an EMBL/GenBank/DDBJ whole genome shotgun (WGS) entry which is preliminary data.</text>
</comment>
<dbReference type="Pfam" id="PF00293">
    <property type="entry name" value="NUDIX"/>
    <property type="match status" value="1"/>
</dbReference>
<dbReference type="Proteomes" id="UP001444661">
    <property type="component" value="Unassembled WGS sequence"/>
</dbReference>
<evidence type="ECO:0000313" key="4">
    <source>
        <dbReference type="Proteomes" id="UP001444661"/>
    </source>
</evidence>
<evidence type="ECO:0000256" key="1">
    <source>
        <dbReference type="SAM" id="MobiDB-lite"/>
    </source>
</evidence>
<name>A0ABR1SZD7_9PEZI</name>
<sequence>MADDAFLHSLLKDAAQNFAAKAKETHETKSSYPASQAQLTQFLATIPNEEMAHNQRQLDQAFRTGMLVTNTKNPGALVSKKPDDDHSLTTTTTTTTRAVTGNNSVTDKEKARYHSFAAFTYADAVAIFFTHHLIFRGPKTEYERLSVGAIVLSRDADKVLLVQRGGADDPLAGKWEMPSSLCGDHDMTILHGLVRELCEGTGLMANKIVATTGYQELMLPSGQLCRKYAFVVEAGEQAVSLDPQKHRRCVWATEQNIAMGWCEGYKLEFTGKEERHLITRAFEENEDVAPARVIAN</sequence>
<accession>A0ABR1SZD7</accession>
<dbReference type="CDD" id="cd02883">
    <property type="entry name" value="NUDIX_Hydrolase"/>
    <property type="match status" value="1"/>
</dbReference>
<dbReference type="InterPro" id="IPR015797">
    <property type="entry name" value="NUDIX_hydrolase-like_dom_sf"/>
</dbReference>
<dbReference type="InterPro" id="IPR000086">
    <property type="entry name" value="NUDIX_hydrolase_dom"/>
</dbReference>
<reference evidence="3 4" key="1">
    <citation type="submission" date="2023-01" db="EMBL/GenBank/DDBJ databases">
        <title>Analysis of 21 Apiospora genomes using comparative genomics revels a genus with tremendous synthesis potential of carbohydrate active enzymes and secondary metabolites.</title>
        <authorList>
            <person name="Sorensen T."/>
        </authorList>
    </citation>
    <scope>NUCLEOTIDE SEQUENCE [LARGE SCALE GENOMIC DNA]</scope>
    <source>
        <strain evidence="3 4">CBS 33761</strain>
    </source>
</reference>
<feature type="region of interest" description="Disordered" evidence="1">
    <location>
        <begin position="73"/>
        <end position="92"/>
    </location>
</feature>
<dbReference type="Gene3D" id="3.90.79.10">
    <property type="entry name" value="Nucleoside Triphosphate Pyrophosphohydrolase"/>
    <property type="match status" value="1"/>
</dbReference>
<evidence type="ECO:0000313" key="3">
    <source>
        <dbReference type="EMBL" id="KAK8039685.1"/>
    </source>
</evidence>
<gene>
    <name evidence="3" type="ORF">PG993_008096</name>
</gene>
<dbReference type="SUPFAM" id="SSF55811">
    <property type="entry name" value="Nudix"/>
    <property type="match status" value="1"/>
</dbReference>
<organism evidence="3 4">
    <name type="scientific">Apiospora rasikravindrae</name>
    <dbReference type="NCBI Taxonomy" id="990691"/>
    <lineage>
        <taxon>Eukaryota</taxon>
        <taxon>Fungi</taxon>
        <taxon>Dikarya</taxon>
        <taxon>Ascomycota</taxon>
        <taxon>Pezizomycotina</taxon>
        <taxon>Sordariomycetes</taxon>
        <taxon>Xylariomycetidae</taxon>
        <taxon>Amphisphaeriales</taxon>
        <taxon>Apiosporaceae</taxon>
        <taxon>Apiospora</taxon>
    </lineage>
</organism>